<gene>
    <name evidence="1" type="ORF">H2198_002745</name>
</gene>
<evidence type="ECO:0000313" key="1">
    <source>
        <dbReference type="EMBL" id="KAJ9660048.1"/>
    </source>
</evidence>
<name>A0ACC3ADC8_9EURO</name>
<reference evidence="1" key="1">
    <citation type="submission" date="2022-10" db="EMBL/GenBank/DDBJ databases">
        <title>Culturing micro-colonial fungi from biological soil crusts in the Mojave desert and describing Neophaeococcomyces mojavensis, and introducing the new genera and species Taxawa tesnikishii.</title>
        <authorList>
            <person name="Kurbessoian T."/>
            <person name="Stajich J.E."/>
        </authorList>
    </citation>
    <scope>NUCLEOTIDE SEQUENCE</scope>
    <source>
        <strain evidence="1">JES_112</strain>
    </source>
</reference>
<organism evidence="1 2">
    <name type="scientific">Neophaeococcomyces mojaviensis</name>
    <dbReference type="NCBI Taxonomy" id="3383035"/>
    <lineage>
        <taxon>Eukaryota</taxon>
        <taxon>Fungi</taxon>
        <taxon>Dikarya</taxon>
        <taxon>Ascomycota</taxon>
        <taxon>Pezizomycotina</taxon>
        <taxon>Eurotiomycetes</taxon>
        <taxon>Chaetothyriomycetidae</taxon>
        <taxon>Chaetothyriales</taxon>
        <taxon>Chaetothyriales incertae sedis</taxon>
        <taxon>Neophaeococcomyces</taxon>
    </lineage>
</organism>
<dbReference type="EMBL" id="JAPDRQ010000034">
    <property type="protein sequence ID" value="KAJ9660048.1"/>
    <property type="molecule type" value="Genomic_DNA"/>
</dbReference>
<dbReference type="Proteomes" id="UP001172386">
    <property type="component" value="Unassembled WGS sequence"/>
</dbReference>
<sequence length="387" mass="42104">MSSNKNDQNQDASGEHGDRPARGRENTSNQDSRIVLAMQNPFSGLVYSSSNPNTQGLQPPSFPYINPNTGLGTAQDISAERTNSMLNPLATSFSPLNFATPIFNNAPLLQPSQTTFAQPVPTGQAATKQNPSTNKSQSHVSSGRRTKLALTAQQTLDKGAIEMPKNGVKPLGKKCLTCIAQNGGCPGTSVVDGKCQSCRGIGVSEGKTRNKRMCLWLDAKNGVNTYKQAQAFNDSIVNIRNTNWFKALPDDQKEDALVAAAQAKLNEDSEDEAEVESDDNLMRNTIFDLPYDNQGRPCREYMLVTEIARRVIDGIGNNAIENRDIMLGEAYRQQQSVMFGATTADANTRIQARDAYSTVIARLQNTIGVTKEDVKSFLPAGQRSMYG</sequence>
<keyword evidence="2" id="KW-1185">Reference proteome</keyword>
<comment type="caution">
    <text evidence="1">The sequence shown here is derived from an EMBL/GenBank/DDBJ whole genome shotgun (WGS) entry which is preliminary data.</text>
</comment>
<proteinExistence type="predicted"/>
<protein>
    <submittedName>
        <fullName evidence="1">Uncharacterized protein</fullName>
    </submittedName>
</protein>
<evidence type="ECO:0000313" key="2">
    <source>
        <dbReference type="Proteomes" id="UP001172386"/>
    </source>
</evidence>
<accession>A0ACC3ADC8</accession>